<organism evidence="1 2">
    <name type="scientific">Streptomyces erythrochromogenes</name>
    <dbReference type="NCBI Taxonomy" id="285574"/>
    <lineage>
        <taxon>Bacteria</taxon>
        <taxon>Bacillati</taxon>
        <taxon>Actinomycetota</taxon>
        <taxon>Actinomycetes</taxon>
        <taxon>Kitasatosporales</taxon>
        <taxon>Streptomycetaceae</taxon>
        <taxon>Streptomyces</taxon>
    </lineage>
</organism>
<name>A0ABZ1QJJ9_9ACTN</name>
<dbReference type="EMBL" id="CP108036">
    <property type="protein sequence ID" value="WUN82859.1"/>
    <property type="molecule type" value="Genomic_DNA"/>
</dbReference>
<evidence type="ECO:0000313" key="2">
    <source>
        <dbReference type="Proteomes" id="UP001432312"/>
    </source>
</evidence>
<dbReference type="RefSeq" id="WP_328740547.1">
    <property type="nucleotide sequence ID" value="NZ_CP108036.1"/>
</dbReference>
<reference evidence="1" key="1">
    <citation type="submission" date="2022-10" db="EMBL/GenBank/DDBJ databases">
        <title>The complete genomes of actinobacterial strains from the NBC collection.</title>
        <authorList>
            <person name="Joergensen T.S."/>
            <person name="Alvarez Arevalo M."/>
            <person name="Sterndorff E.B."/>
            <person name="Faurdal D."/>
            <person name="Vuksanovic O."/>
            <person name="Mourched A.-S."/>
            <person name="Charusanti P."/>
            <person name="Shaw S."/>
            <person name="Blin K."/>
            <person name="Weber T."/>
        </authorList>
    </citation>
    <scope>NUCLEOTIDE SEQUENCE</scope>
    <source>
        <strain evidence="1">NBC_00303</strain>
    </source>
</reference>
<protein>
    <submittedName>
        <fullName evidence="1">Uncharacterized protein</fullName>
    </submittedName>
</protein>
<evidence type="ECO:0000313" key="1">
    <source>
        <dbReference type="EMBL" id="WUN82859.1"/>
    </source>
</evidence>
<accession>A0ABZ1QJJ9</accession>
<gene>
    <name evidence="1" type="ORF">OHA91_32700</name>
</gene>
<keyword evidence="2" id="KW-1185">Reference proteome</keyword>
<dbReference type="Proteomes" id="UP001432312">
    <property type="component" value="Chromosome"/>
</dbReference>
<sequence>MPETYRLWPQAPSSETDWLTELCGDGTTGFEPPRRPDAVWVLHAMYEHESGPGGLSHHELRQAALAAGAIEPARLGNIDLECGTATGGGLGRAEHPGPAYRRLRWAELSARCGDPTVPEGKYPSLRCFPSVRPDDSWPVGIEPPTEGSLDRPTWDRLVDVLAAHSTEGPSTRVLAYYNPLMLPAVDFDNLHVRTGLLGDAHALYDNPDADFSPSNLWPEDRSWILCTDYDLWATKVVGPEHLVEALLRDPVIEAVRLPWTS</sequence>
<proteinExistence type="predicted"/>
<dbReference type="GeneID" id="95500908"/>